<keyword evidence="8" id="KW-0238">DNA-binding</keyword>
<dbReference type="CDD" id="cd00202">
    <property type="entry name" value="ZnF_GATA"/>
    <property type="match status" value="1"/>
</dbReference>
<keyword evidence="6" id="KW-0862">Zinc</keyword>
<dbReference type="EMBL" id="JBJXBP010000002">
    <property type="protein sequence ID" value="KAL3843346.1"/>
    <property type="molecule type" value="Genomic_DNA"/>
</dbReference>
<dbReference type="Pfam" id="PF06203">
    <property type="entry name" value="CCT"/>
    <property type="match status" value="1"/>
</dbReference>
<dbReference type="PANTHER" id="PTHR46125:SF24">
    <property type="entry name" value="GATA TRANSCRIPTION FACTOR 18"/>
    <property type="match status" value="1"/>
</dbReference>
<reference evidence="18 19" key="1">
    <citation type="submission" date="2024-12" db="EMBL/GenBank/DDBJ databases">
        <title>The unique morphological basis and parallel evolutionary history of personate flowers in Penstemon.</title>
        <authorList>
            <person name="Depatie T.H."/>
            <person name="Wessinger C.A."/>
        </authorList>
    </citation>
    <scope>NUCLEOTIDE SEQUENCE [LARGE SCALE GENOMIC DNA]</scope>
    <source>
        <strain evidence="18">WTNN_2</strain>
        <tissue evidence="18">Leaf</tissue>
    </source>
</reference>
<evidence type="ECO:0000259" key="16">
    <source>
        <dbReference type="PROSITE" id="PS51017"/>
    </source>
</evidence>
<evidence type="ECO:0000256" key="2">
    <source>
        <dbReference type="ARBA" id="ARBA00004123"/>
    </source>
</evidence>
<sequence length="223" mass="25460">MPNSPAMYTHNQPSTSEAKDESVKNSNVGNEPNATNNPVFVTLSFDNYVINFDNVPFEKLQTTMLLLSGCELNQAAPNIEKNQNGLMDSLPRSSNPMREEYLNRFRQKRNKRCFEKRTTYRVRQKIALRMQRKNGRFAPKNVEESSSGDVTTDSLNKINQVETECTHCGISSTDTPMMRRGPDGPKTLCNACGLFWLNKGILRDSSKKLRYDDLFDSEPEYEI</sequence>
<dbReference type="InterPro" id="IPR010402">
    <property type="entry name" value="CCT_domain"/>
</dbReference>
<dbReference type="SUPFAM" id="SSF57716">
    <property type="entry name" value="Glucocorticoid receptor-like (DNA-binding domain)"/>
    <property type="match status" value="1"/>
</dbReference>
<dbReference type="PANTHER" id="PTHR46125">
    <property type="entry name" value="GATA TRANSCRIPTION FACTOR 28"/>
    <property type="match status" value="1"/>
</dbReference>
<evidence type="ECO:0000259" key="15">
    <source>
        <dbReference type="PROSITE" id="PS50114"/>
    </source>
</evidence>
<evidence type="ECO:0000256" key="5">
    <source>
        <dbReference type="ARBA" id="ARBA00022771"/>
    </source>
</evidence>
<keyword evidence="19" id="KW-1185">Reference proteome</keyword>
<evidence type="ECO:0000313" key="18">
    <source>
        <dbReference type="EMBL" id="KAL3843346.1"/>
    </source>
</evidence>
<dbReference type="Gene3D" id="3.30.50.10">
    <property type="entry name" value="Erythroid Transcription Factor GATA-1, subunit A"/>
    <property type="match status" value="1"/>
</dbReference>
<evidence type="ECO:0000256" key="4">
    <source>
        <dbReference type="ARBA" id="ARBA00022723"/>
    </source>
</evidence>
<comment type="similarity">
    <text evidence="3">Belongs to the type IV zinc-finger family. Class C subfamily.</text>
</comment>
<dbReference type="PROSITE" id="PS51017">
    <property type="entry name" value="CCT"/>
    <property type="match status" value="1"/>
</dbReference>
<keyword evidence="9" id="KW-0010">Activator</keyword>
<dbReference type="GO" id="GO:0003677">
    <property type="term" value="F:DNA binding"/>
    <property type="evidence" value="ECO:0007669"/>
    <property type="project" value="UniProtKB-KW"/>
</dbReference>
<comment type="subcellular location">
    <subcellularLocation>
        <location evidence="2 13">Nucleus</location>
    </subcellularLocation>
</comment>
<accession>A0ABD3U3E0</accession>
<keyword evidence="4" id="KW-0479">Metal-binding</keyword>
<dbReference type="Proteomes" id="UP001634393">
    <property type="component" value="Unassembled WGS sequence"/>
</dbReference>
<evidence type="ECO:0000256" key="10">
    <source>
        <dbReference type="ARBA" id="ARBA00023163"/>
    </source>
</evidence>
<evidence type="ECO:0000313" key="19">
    <source>
        <dbReference type="Proteomes" id="UP001634393"/>
    </source>
</evidence>
<name>A0ABD3U3E0_9LAMI</name>
<keyword evidence="10" id="KW-0804">Transcription</keyword>
<evidence type="ECO:0000256" key="1">
    <source>
        <dbReference type="ARBA" id="ARBA00002206"/>
    </source>
</evidence>
<feature type="region of interest" description="Disordered" evidence="14">
    <location>
        <begin position="1"/>
        <end position="35"/>
    </location>
</feature>
<dbReference type="GO" id="GO:0008270">
    <property type="term" value="F:zinc ion binding"/>
    <property type="evidence" value="ECO:0007669"/>
    <property type="project" value="UniProtKB-KW"/>
</dbReference>
<evidence type="ECO:0000256" key="11">
    <source>
        <dbReference type="ARBA" id="ARBA00023242"/>
    </source>
</evidence>
<evidence type="ECO:0000256" key="9">
    <source>
        <dbReference type="ARBA" id="ARBA00023159"/>
    </source>
</evidence>
<dbReference type="GO" id="GO:0005634">
    <property type="term" value="C:nucleus"/>
    <property type="evidence" value="ECO:0007669"/>
    <property type="project" value="UniProtKB-SubCell"/>
</dbReference>
<keyword evidence="7" id="KW-0805">Transcription regulation</keyword>
<feature type="domain" description="Tify" evidence="17">
    <location>
        <begin position="34"/>
        <end position="69"/>
    </location>
</feature>
<feature type="domain" description="CCT" evidence="16">
    <location>
        <begin position="98"/>
        <end position="140"/>
    </location>
</feature>
<dbReference type="InterPro" id="IPR000679">
    <property type="entry name" value="Znf_GATA"/>
</dbReference>
<gene>
    <name evidence="18" type="ORF">ACJIZ3_000749</name>
</gene>
<feature type="domain" description="GATA-type" evidence="15">
    <location>
        <begin position="159"/>
        <end position="218"/>
    </location>
</feature>
<dbReference type="PROSITE" id="PS50114">
    <property type="entry name" value="GATA_ZN_FINGER_2"/>
    <property type="match status" value="1"/>
</dbReference>
<feature type="compositionally biased region" description="Polar residues" evidence="14">
    <location>
        <begin position="24"/>
        <end position="35"/>
    </location>
</feature>
<evidence type="ECO:0000256" key="3">
    <source>
        <dbReference type="ARBA" id="ARBA00007722"/>
    </source>
</evidence>
<keyword evidence="5 12" id="KW-0863">Zinc-finger</keyword>
<evidence type="ECO:0000256" key="8">
    <source>
        <dbReference type="ARBA" id="ARBA00023125"/>
    </source>
</evidence>
<dbReference type="InterPro" id="IPR013088">
    <property type="entry name" value="Znf_NHR/GATA"/>
</dbReference>
<comment type="caution">
    <text evidence="18">The sequence shown here is derived from an EMBL/GenBank/DDBJ whole genome shotgun (WGS) entry which is preliminary data.</text>
</comment>
<evidence type="ECO:0000256" key="14">
    <source>
        <dbReference type="SAM" id="MobiDB-lite"/>
    </source>
</evidence>
<dbReference type="Pfam" id="PF00320">
    <property type="entry name" value="GATA"/>
    <property type="match status" value="1"/>
</dbReference>
<evidence type="ECO:0000256" key="13">
    <source>
        <dbReference type="PROSITE-ProRule" id="PRU00357"/>
    </source>
</evidence>
<dbReference type="PROSITE" id="PS00344">
    <property type="entry name" value="GATA_ZN_FINGER_1"/>
    <property type="match status" value="1"/>
</dbReference>
<organism evidence="18 19">
    <name type="scientific">Penstemon smallii</name>
    <dbReference type="NCBI Taxonomy" id="265156"/>
    <lineage>
        <taxon>Eukaryota</taxon>
        <taxon>Viridiplantae</taxon>
        <taxon>Streptophyta</taxon>
        <taxon>Embryophyta</taxon>
        <taxon>Tracheophyta</taxon>
        <taxon>Spermatophyta</taxon>
        <taxon>Magnoliopsida</taxon>
        <taxon>eudicotyledons</taxon>
        <taxon>Gunneridae</taxon>
        <taxon>Pentapetalae</taxon>
        <taxon>asterids</taxon>
        <taxon>lamiids</taxon>
        <taxon>Lamiales</taxon>
        <taxon>Plantaginaceae</taxon>
        <taxon>Cheloneae</taxon>
        <taxon>Penstemon</taxon>
    </lineage>
</organism>
<comment type="function">
    <text evidence="1">Transcriptional activator that specifically binds 5'-GATA-3' or 5'-GAT-3' motifs within gene promoters.</text>
</comment>
<dbReference type="SMART" id="SM00401">
    <property type="entry name" value="ZnF_GATA"/>
    <property type="match status" value="1"/>
</dbReference>
<proteinExistence type="inferred from homology"/>
<evidence type="ECO:0000259" key="17">
    <source>
        <dbReference type="PROSITE" id="PS51320"/>
    </source>
</evidence>
<dbReference type="InterPro" id="IPR010399">
    <property type="entry name" value="Tify_dom"/>
</dbReference>
<evidence type="ECO:0000256" key="6">
    <source>
        <dbReference type="ARBA" id="ARBA00022833"/>
    </source>
</evidence>
<protein>
    <submittedName>
        <fullName evidence="18">Uncharacterized protein</fullName>
    </submittedName>
</protein>
<dbReference type="PROSITE" id="PS51320">
    <property type="entry name" value="TIFY"/>
    <property type="match status" value="1"/>
</dbReference>
<evidence type="ECO:0000256" key="7">
    <source>
        <dbReference type="ARBA" id="ARBA00023015"/>
    </source>
</evidence>
<evidence type="ECO:0000256" key="12">
    <source>
        <dbReference type="PROSITE-ProRule" id="PRU00094"/>
    </source>
</evidence>
<keyword evidence="11 13" id="KW-0539">Nucleus</keyword>
<dbReference type="InterPro" id="IPR045280">
    <property type="entry name" value="TIFY-like"/>
</dbReference>
<dbReference type="AlphaFoldDB" id="A0ABD3U3E0"/>